<feature type="region of interest" description="Disordered" evidence="1">
    <location>
        <begin position="65"/>
        <end position="89"/>
    </location>
</feature>
<dbReference type="RefSeq" id="WP_229858135.1">
    <property type="nucleotide sequence ID" value="NZ_BMVW01000001.1"/>
</dbReference>
<reference evidence="2" key="1">
    <citation type="journal article" date="2014" name="Int. J. Syst. Evol. Microbiol.">
        <title>Complete genome sequence of Corynebacterium casei LMG S-19264T (=DSM 44701T), isolated from a smear-ripened cheese.</title>
        <authorList>
            <consortium name="US DOE Joint Genome Institute (JGI-PGF)"/>
            <person name="Walter F."/>
            <person name="Albersmeier A."/>
            <person name="Kalinowski J."/>
            <person name="Ruckert C."/>
        </authorList>
    </citation>
    <scope>NUCLEOTIDE SEQUENCE</scope>
    <source>
        <strain evidence="2">JCM 4815</strain>
    </source>
</reference>
<organism evidence="2 3">
    <name type="scientific">Streptomyces poonensis</name>
    <dbReference type="NCBI Taxonomy" id="68255"/>
    <lineage>
        <taxon>Bacteria</taxon>
        <taxon>Bacillati</taxon>
        <taxon>Actinomycetota</taxon>
        <taxon>Actinomycetes</taxon>
        <taxon>Kitasatosporales</taxon>
        <taxon>Streptomycetaceae</taxon>
        <taxon>Streptomyces</taxon>
    </lineage>
</organism>
<dbReference type="Proteomes" id="UP000622166">
    <property type="component" value="Unassembled WGS sequence"/>
</dbReference>
<keyword evidence="3" id="KW-1185">Reference proteome</keyword>
<sequence>MDARQDADGTGRFPVLPAPPIPPALPVPPERLPDALDVLLTTAVRAHAVDRAAEARAVAAYRTARDQGAHALRTRRRDDWRPPGGVRPR</sequence>
<feature type="compositionally biased region" description="Pro residues" evidence="1">
    <location>
        <begin position="16"/>
        <end position="29"/>
    </location>
</feature>
<gene>
    <name evidence="2" type="ORF">GCM10010365_08100</name>
</gene>
<accession>A0A918UCH3</accession>
<proteinExistence type="predicted"/>
<evidence type="ECO:0000313" key="3">
    <source>
        <dbReference type="Proteomes" id="UP000622166"/>
    </source>
</evidence>
<reference evidence="2" key="2">
    <citation type="submission" date="2020-09" db="EMBL/GenBank/DDBJ databases">
        <authorList>
            <person name="Sun Q."/>
            <person name="Ohkuma M."/>
        </authorList>
    </citation>
    <scope>NUCLEOTIDE SEQUENCE</scope>
    <source>
        <strain evidence="2">JCM 4815</strain>
    </source>
</reference>
<dbReference type="EMBL" id="BMVW01000001">
    <property type="protein sequence ID" value="GGY92028.1"/>
    <property type="molecule type" value="Genomic_DNA"/>
</dbReference>
<comment type="caution">
    <text evidence="2">The sequence shown here is derived from an EMBL/GenBank/DDBJ whole genome shotgun (WGS) entry which is preliminary data.</text>
</comment>
<evidence type="ECO:0000313" key="2">
    <source>
        <dbReference type="EMBL" id="GGY92028.1"/>
    </source>
</evidence>
<feature type="region of interest" description="Disordered" evidence="1">
    <location>
        <begin position="1"/>
        <end position="29"/>
    </location>
</feature>
<evidence type="ECO:0000256" key="1">
    <source>
        <dbReference type="SAM" id="MobiDB-lite"/>
    </source>
</evidence>
<dbReference type="AlphaFoldDB" id="A0A918UCH3"/>
<protein>
    <submittedName>
        <fullName evidence="2">Uncharacterized protein</fullName>
    </submittedName>
</protein>
<name>A0A918UCH3_9ACTN</name>